<comment type="similarity">
    <text evidence="1">Belongs to the leucine-binding protein family.</text>
</comment>
<dbReference type="CDD" id="cd06342">
    <property type="entry name" value="PBP1_ABC_LIVBP-like"/>
    <property type="match status" value="1"/>
</dbReference>
<protein>
    <submittedName>
        <fullName evidence="4">Leucine-, isoleucine-, valine-, threonine-, and alanine-binding protein</fullName>
    </submittedName>
</protein>
<dbReference type="Proteomes" id="UP000007437">
    <property type="component" value="Chromosome"/>
</dbReference>
<evidence type="ECO:0000256" key="2">
    <source>
        <dbReference type="ARBA" id="ARBA00022729"/>
    </source>
</evidence>
<organism evidence="4 5">
    <name type="scientific">Mycetohabitans rhizoxinica (strain DSM 19002 / CIP 109453 / HKI 454)</name>
    <name type="common">Paraburkholderia rhizoxinica</name>
    <dbReference type="NCBI Taxonomy" id="882378"/>
    <lineage>
        <taxon>Bacteria</taxon>
        <taxon>Pseudomonadati</taxon>
        <taxon>Pseudomonadota</taxon>
        <taxon>Betaproteobacteria</taxon>
        <taxon>Burkholderiales</taxon>
        <taxon>Burkholderiaceae</taxon>
        <taxon>Mycetohabitans</taxon>
    </lineage>
</organism>
<dbReference type="InterPro" id="IPR028081">
    <property type="entry name" value="Leu-bd"/>
</dbReference>
<dbReference type="KEGG" id="brh:RBRH_02753"/>
<dbReference type="PANTHER" id="PTHR47151">
    <property type="entry name" value="LEU/ILE/VAL-BINDING ABC TRANSPORTER SUBUNIT"/>
    <property type="match status" value="1"/>
</dbReference>
<reference evidence="4 5" key="1">
    <citation type="journal article" date="2011" name="J. Bacteriol.">
        <title>Complete genome sequence of Burkholderia rhizoxinica, an endosymbiont of Rhizopus microsporus.</title>
        <authorList>
            <person name="Lackner G."/>
            <person name="Moebius N."/>
            <person name="Partida-Martinez L."/>
            <person name="Hertweck C."/>
        </authorList>
    </citation>
    <scope>NUCLEOTIDE SEQUENCE [LARGE SCALE GENOMIC DNA]</scope>
    <source>
        <strain evidence="5">DSM 19002 / CIP 109453 / HKI 454</strain>
    </source>
</reference>
<dbReference type="HOGENOM" id="CLU_027128_6_0_4"/>
<feature type="domain" description="Leucine-binding protein" evidence="3">
    <location>
        <begin position="77"/>
        <end position="402"/>
    </location>
</feature>
<dbReference type="PANTHER" id="PTHR47151:SF2">
    <property type="entry name" value="AMINO ACID BINDING PROTEIN"/>
    <property type="match status" value="1"/>
</dbReference>
<dbReference type="SUPFAM" id="SSF53822">
    <property type="entry name" value="Periplasmic binding protein-like I"/>
    <property type="match status" value="1"/>
</dbReference>
<evidence type="ECO:0000313" key="5">
    <source>
        <dbReference type="Proteomes" id="UP000007437"/>
    </source>
</evidence>
<evidence type="ECO:0000259" key="3">
    <source>
        <dbReference type="Pfam" id="PF13458"/>
    </source>
</evidence>
<dbReference type="eggNOG" id="COG0683">
    <property type="taxonomic scope" value="Bacteria"/>
</dbReference>
<dbReference type="AlphaFoldDB" id="E5AMQ7"/>
<dbReference type="STRING" id="882378.RBRH_02753"/>
<dbReference type="InterPro" id="IPR028082">
    <property type="entry name" value="Peripla_BP_I"/>
</dbReference>
<accession>E5AMQ7</accession>
<evidence type="ECO:0000313" key="4">
    <source>
        <dbReference type="EMBL" id="CBW76289.1"/>
    </source>
</evidence>
<dbReference type="Gene3D" id="3.40.50.2300">
    <property type="match status" value="2"/>
</dbReference>
<proteinExistence type="inferred from homology"/>
<name>E5AMQ7_MYCRK</name>
<keyword evidence="2" id="KW-0732">Signal</keyword>
<dbReference type="Pfam" id="PF13458">
    <property type="entry name" value="Peripla_BP_6"/>
    <property type="match status" value="1"/>
</dbReference>
<evidence type="ECO:0000256" key="1">
    <source>
        <dbReference type="ARBA" id="ARBA00010062"/>
    </source>
</evidence>
<sequence>MFRTRVVQACQVHDDASGAAARVSVSTSDLARGRRADILGPKREIDMTITLHKLLPVRAAAMLCAAFATSASADTIVKIGHVAPLTGGIAHLGKDNENGARLAVEEINVKGLIIHGQKVKLELDAQDDAADPRTATQVAQKLVDDKVVGVVGHLNSGTSIPASKIYRDAGIVQISPAATHPAYTQQGFKTTYRVVATDAQQGPALANYAAKNLKIKSVAIVDDSTAYGQGLANAFEKAAKSLGLKVMSHEATNDKAVDFRAILTKIKGENPDAIMYGGMDATGGPFAKQAKQLGLRAKILAGDGVCTDKLPDLAGDATGNVVCSEAGMALERMDGGKAFQAKYEKRFGQSIQLYAPFTYDAVYIIADAMKRANSIDPAKILAAMPNTDYKGVIGETTFDAKGDLKHGVISLYHYKAGKKSVLDVVKM</sequence>
<gene>
    <name evidence="4" type="ordered locus">RBRH_02753</name>
</gene>
<dbReference type="EMBL" id="FR687359">
    <property type="protein sequence ID" value="CBW76289.1"/>
    <property type="molecule type" value="Genomic_DNA"/>
</dbReference>